<feature type="transmembrane region" description="Helical" evidence="7">
    <location>
        <begin position="191"/>
        <end position="211"/>
    </location>
</feature>
<proteinExistence type="predicted"/>
<feature type="transmembrane region" description="Helical" evidence="7">
    <location>
        <begin position="297"/>
        <end position="317"/>
    </location>
</feature>
<dbReference type="OrthoDB" id="2250022at2759"/>
<evidence type="ECO:0000256" key="6">
    <source>
        <dbReference type="SAM" id="MobiDB-lite"/>
    </source>
</evidence>
<feature type="transmembrane region" description="Helical" evidence="7">
    <location>
        <begin position="58"/>
        <end position="75"/>
    </location>
</feature>
<dbReference type="Pfam" id="PF07690">
    <property type="entry name" value="MFS_1"/>
    <property type="match status" value="1"/>
</dbReference>
<keyword evidence="2" id="KW-0813">Transport</keyword>
<evidence type="ECO:0000313" key="11">
    <source>
        <dbReference type="RefSeq" id="XP_033533445.1"/>
    </source>
</evidence>
<keyword evidence="3 7" id="KW-0812">Transmembrane</keyword>
<dbReference type="InterPro" id="IPR011701">
    <property type="entry name" value="MFS"/>
</dbReference>
<keyword evidence="4 7" id="KW-1133">Transmembrane helix</keyword>
<feature type="transmembrane region" description="Helical" evidence="7">
    <location>
        <begin position="420"/>
        <end position="437"/>
    </location>
</feature>
<dbReference type="AlphaFoldDB" id="A0A6G1G184"/>
<evidence type="ECO:0000313" key="9">
    <source>
        <dbReference type="EMBL" id="KAF1811814.1"/>
    </source>
</evidence>
<feature type="transmembrane region" description="Helical" evidence="7">
    <location>
        <begin position="449"/>
        <end position="474"/>
    </location>
</feature>
<name>A0A6G1G184_9PEZI</name>
<evidence type="ECO:0000259" key="8">
    <source>
        <dbReference type="PROSITE" id="PS50850"/>
    </source>
</evidence>
<dbReference type="RefSeq" id="XP_033533445.1">
    <property type="nucleotide sequence ID" value="XM_033681911.1"/>
</dbReference>
<evidence type="ECO:0000256" key="5">
    <source>
        <dbReference type="ARBA" id="ARBA00023136"/>
    </source>
</evidence>
<dbReference type="InterPro" id="IPR036259">
    <property type="entry name" value="MFS_trans_sf"/>
</dbReference>
<feature type="region of interest" description="Disordered" evidence="6">
    <location>
        <begin position="1"/>
        <end position="20"/>
    </location>
</feature>
<sequence length="510" mass="56087">MDKYPVKERGSHDEFRSHGDVTGIGAASARRAIEPPASIGAMSYDYRVSFERKLVQKIDFRLLPMVIIMYIMNYLDRNNIATARLAGLEDELQLTSAQFQLAVSILFVGYVLMQVPSNLLLNKIGRPSIYLSTCMVVWGLVSTLTGTVNSYGGLVAVRFALGFVEAAYFPGCLYFLSCWYTRKELGFRTAILYSGSLISGAFSGLITAGVADGMDGARGLRAWRWIFYIEGAITIVIAIAAAFILPNFPRTTKWLSEEERELAIYRLEEDIGMDDWTGSADQTFWHGFKLAITDIKVFILAIQLTAVVNAASITNFFPTVVETLGYNPIPTLLLTAPPYVLAVITSFLNAWHADRTGERYRHISLPLLVGIAAFILASATTAVAPRYVAMMLMLSGIYPSYVVILGYISNCIPRPPSKRAASLAFINAVSNCAQIWASYLYPKSAGPRYAVAMSVNCATLFVALVMATILYFMLQRLNKKLDRGEHVDGVMSSGGAVPEEAAGKGFRFLL</sequence>
<evidence type="ECO:0000313" key="10">
    <source>
        <dbReference type="Proteomes" id="UP000504638"/>
    </source>
</evidence>
<feature type="transmembrane region" description="Helical" evidence="7">
    <location>
        <begin position="387"/>
        <end position="408"/>
    </location>
</feature>
<feature type="transmembrane region" description="Helical" evidence="7">
    <location>
        <begin position="329"/>
        <end position="351"/>
    </location>
</feature>
<feature type="transmembrane region" description="Helical" evidence="7">
    <location>
        <begin position="223"/>
        <end position="245"/>
    </location>
</feature>
<dbReference type="GO" id="GO:0016020">
    <property type="term" value="C:membrane"/>
    <property type="evidence" value="ECO:0007669"/>
    <property type="project" value="UniProtKB-SubCell"/>
</dbReference>
<dbReference type="PANTHER" id="PTHR43791">
    <property type="entry name" value="PERMEASE-RELATED"/>
    <property type="match status" value="1"/>
</dbReference>
<dbReference type="Proteomes" id="UP000504638">
    <property type="component" value="Unplaced"/>
</dbReference>
<reference evidence="11" key="3">
    <citation type="submission" date="2025-04" db="UniProtKB">
        <authorList>
            <consortium name="RefSeq"/>
        </authorList>
    </citation>
    <scope>IDENTIFICATION</scope>
    <source>
        <strain evidence="11">CBS 781.70</strain>
    </source>
</reference>
<dbReference type="Gene3D" id="1.20.1250.20">
    <property type="entry name" value="MFS general substrate transporter like domains"/>
    <property type="match status" value="2"/>
</dbReference>
<feature type="transmembrane region" description="Helical" evidence="7">
    <location>
        <begin position="127"/>
        <end position="147"/>
    </location>
</feature>
<feature type="transmembrane region" description="Helical" evidence="7">
    <location>
        <begin position="95"/>
        <end position="115"/>
    </location>
</feature>
<dbReference type="SUPFAM" id="SSF103473">
    <property type="entry name" value="MFS general substrate transporter"/>
    <property type="match status" value="1"/>
</dbReference>
<evidence type="ECO:0000256" key="1">
    <source>
        <dbReference type="ARBA" id="ARBA00004141"/>
    </source>
</evidence>
<dbReference type="PANTHER" id="PTHR43791:SF92">
    <property type="entry name" value="AGL026WP"/>
    <property type="match status" value="1"/>
</dbReference>
<keyword evidence="5 7" id="KW-0472">Membrane</keyword>
<gene>
    <name evidence="9 11" type="ORF">P152DRAFT_482841</name>
</gene>
<reference evidence="9 11" key="1">
    <citation type="submission" date="2020-01" db="EMBL/GenBank/DDBJ databases">
        <authorList>
            <consortium name="DOE Joint Genome Institute"/>
            <person name="Haridas S."/>
            <person name="Albert R."/>
            <person name="Binder M."/>
            <person name="Bloem J."/>
            <person name="Labutti K."/>
            <person name="Salamov A."/>
            <person name="Andreopoulos B."/>
            <person name="Baker S.E."/>
            <person name="Barry K."/>
            <person name="Bills G."/>
            <person name="Bluhm B.H."/>
            <person name="Cannon C."/>
            <person name="Castanera R."/>
            <person name="Culley D.E."/>
            <person name="Daum C."/>
            <person name="Ezra D."/>
            <person name="Gonzalez J.B."/>
            <person name="Henrissat B."/>
            <person name="Kuo A."/>
            <person name="Liang C."/>
            <person name="Lipzen A."/>
            <person name="Lutzoni F."/>
            <person name="Magnuson J."/>
            <person name="Mondo S."/>
            <person name="Nolan M."/>
            <person name="Ohm R."/>
            <person name="Pangilinan J."/>
            <person name="Park H.-J."/>
            <person name="Ramirez L."/>
            <person name="Alfaro M."/>
            <person name="Sun H."/>
            <person name="Tritt A."/>
            <person name="Yoshinaga Y."/>
            <person name="Zwiers L.-H."/>
            <person name="Turgeon B.G."/>
            <person name="Goodwin S.B."/>
            <person name="Spatafora J.W."/>
            <person name="Crous P.W."/>
            <person name="Grigoriev I.V."/>
        </authorList>
    </citation>
    <scope>NUCLEOTIDE SEQUENCE</scope>
    <source>
        <strain evidence="9 11">CBS 781.70</strain>
    </source>
</reference>
<feature type="compositionally biased region" description="Basic and acidic residues" evidence="6">
    <location>
        <begin position="1"/>
        <end position="19"/>
    </location>
</feature>
<evidence type="ECO:0000256" key="4">
    <source>
        <dbReference type="ARBA" id="ARBA00022989"/>
    </source>
</evidence>
<dbReference type="GO" id="GO:0022857">
    <property type="term" value="F:transmembrane transporter activity"/>
    <property type="evidence" value="ECO:0007669"/>
    <property type="project" value="InterPro"/>
</dbReference>
<organism evidence="9">
    <name type="scientific">Eremomyces bilateralis CBS 781.70</name>
    <dbReference type="NCBI Taxonomy" id="1392243"/>
    <lineage>
        <taxon>Eukaryota</taxon>
        <taxon>Fungi</taxon>
        <taxon>Dikarya</taxon>
        <taxon>Ascomycota</taxon>
        <taxon>Pezizomycotina</taxon>
        <taxon>Dothideomycetes</taxon>
        <taxon>Dothideomycetes incertae sedis</taxon>
        <taxon>Eremomycetales</taxon>
        <taxon>Eremomycetaceae</taxon>
        <taxon>Eremomyces</taxon>
    </lineage>
</organism>
<dbReference type="FunFam" id="1.20.1250.20:FF:000013">
    <property type="entry name" value="MFS general substrate transporter"/>
    <property type="match status" value="1"/>
</dbReference>
<dbReference type="FunFam" id="1.20.1250.20:FF:000057">
    <property type="entry name" value="MFS general substrate transporter"/>
    <property type="match status" value="1"/>
</dbReference>
<comment type="subcellular location">
    <subcellularLocation>
        <location evidence="1">Membrane</location>
        <topology evidence="1">Multi-pass membrane protein</topology>
    </subcellularLocation>
</comment>
<evidence type="ECO:0000256" key="7">
    <source>
        <dbReference type="SAM" id="Phobius"/>
    </source>
</evidence>
<dbReference type="EMBL" id="ML975160">
    <property type="protein sequence ID" value="KAF1811814.1"/>
    <property type="molecule type" value="Genomic_DNA"/>
</dbReference>
<dbReference type="PROSITE" id="PS50850">
    <property type="entry name" value="MFS"/>
    <property type="match status" value="1"/>
</dbReference>
<dbReference type="GeneID" id="54422481"/>
<evidence type="ECO:0000256" key="2">
    <source>
        <dbReference type="ARBA" id="ARBA00022448"/>
    </source>
</evidence>
<feature type="transmembrane region" description="Helical" evidence="7">
    <location>
        <begin position="159"/>
        <end position="179"/>
    </location>
</feature>
<feature type="transmembrane region" description="Helical" evidence="7">
    <location>
        <begin position="363"/>
        <end position="381"/>
    </location>
</feature>
<reference evidence="11" key="2">
    <citation type="submission" date="2020-04" db="EMBL/GenBank/DDBJ databases">
        <authorList>
            <consortium name="NCBI Genome Project"/>
        </authorList>
    </citation>
    <scope>NUCLEOTIDE SEQUENCE</scope>
    <source>
        <strain evidence="11">CBS 781.70</strain>
    </source>
</reference>
<accession>A0A6G1G184</accession>
<evidence type="ECO:0000256" key="3">
    <source>
        <dbReference type="ARBA" id="ARBA00022692"/>
    </source>
</evidence>
<feature type="domain" description="Major facilitator superfamily (MFS) profile" evidence="8">
    <location>
        <begin position="62"/>
        <end position="480"/>
    </location>
</feature>
<keyword evidence="10" id="KW-1185">Reference proteome</keyword>
<dbReference type="InterPro" id="IPR020846">
    <property type="entry name" value="MFS_dom"/>
</dbReference>
<protein>
    <submittedName>
        <fullName evidence="9 11">Pantothenate transporter liz1</fullName>
    </submittedName>
</protein>